<dbReference type="RefSeq" id="WP_013680072.1">
    <property type="nucleotide sequence ID" value="NC_015315.1"/>
</dbReference>
<keyword evidence="2" id="KW-1185">Reference proteome</keyword>
<dbReference type="STRING" id="999630.TUZN_1260"/>
<dbReference type="AlphaFoldDB" id="F2L0S1"/>
<evidence type="ECO:0000313" key="2">
    <source>
        <dbReference type="Proteomes" id="UP000008138"/>
    </source>
</evidence>
<name>F2L0S1_THEU7</name>
<dbReference type="Proteomes" id="UP000008138">
    <property type="component" value="Chromosome"/>
</dbReference>
<dbReference type="KEGG" id="tuz:TUZN_1260"/>
<gene>
    <name evidence="1" type="ordered locus">TUZN_1260</name>
</gene>
<proteinExistence type="predicted"/>
<protein>
    <submittedName>
        <fullName evidence="1">Uncharacterized protein</fullName>
    </submittedName>
</protein>
<accession>F2L0S1</accession>
<evidence type="ECO:0000313" key="1">
    <source>
        <dbReference type="EMBL" id="AEA12736.1"/>
    </source>
</evidence>
<dbReference type="EMBL" id="CP002590">
    <property type="protein sequence ID" value="AEA12736.1"/>
    <property type="molecule type" value="Genomic_DNA"/>
</dbReference>
<dbReference type="eggNOG" id="arCOG07065">
    <property type="taxonomic scope" value="Archaea"/>
</dbReference>
<dbReference type="HOGENOM" id="CLU_2679138_0_0_2"/>
<organism evidence="1 2">
    <name type="scientific">Thermoproteus uzoniensis (strain 768-20)</name>
    <dbReference type="NCBI Taxonomy" id="999630"/>
    <lineage>
        <taxon>Archaea</taxon>
        <taxon>Thermoproteota</taxon>
        <taxon>Thermoprotei</taxon>
        <taxon>Thermoproteales</taxon>
        <taxon>Thermoproteaceae</taxon>
        <taxon>Thermoproteus</taxon>
    </lineage>
</organism>
<dbReference type="GeneID" id="10360787"/>
<reference evidence="1 2" key="1">
    <citation type="journal article" date="2011" name="J. Bacteriol.">
        <title>Complete genome sequence of the thermoacidophilic crenarchaeon Thermoproteus uzoniensis 768-20.</title>
        <authorList>
            <person name="Mardanov A.V."/>
            <person name="Gumerov V.M."/>
            <person name="Beletsky A.V."/>
            <person name="Prokofeva M.I."/>
            <person name="Bonch-Osmolovskaya E.A."/>
            <person name="Ravin N.V."/>
            <person name="Skryabin K.G."/>
        </authorList>
    </citation>
    <scope>NUCLEOTIDE SEQUENCE [LARGE SCALE GENOMIC DNA]</scope>
    <source>
        <strain evidence="1 2">768-20</strain>
    </source>
</reference>
<reference key="2">
    <citation type="submission" date="2011-03" db="EMBL/GenBank/DDBJ databases">
        <title>Complete genome sequence of the thermoacidophilic crenarchaeon Thermoproteus uzoniensis 768-20.</title>
        <authorList>
            <person name="Mardanov A.V."/>
            <person name="Gumerov V.M."/>
            <person name="Beletsky A.V."/>
            <person name="Prokofeva M.I."/>
            <person name="Bonch-Osmolovskaya E.A."/>
            <person name="Ravin N.V."/>
            <person name="Skryabin K.G."/>
        </authorList>
    </citation>
    <scope>NUCLEOTIDE SEQUENCE</scope>
    <source>
        <strain>768-20</strain>
    </source>
</reference>
<sequence>MRPIVVGRISREQAEALRRLGFSVLDGSVEPERLKGSFVLVVGDEALAKRLGVAHMSVEELEAFLKFAESEPPA</sequence>